<dbReference type="AlphaFoldDB" id="A0A9N9MLQ6"/>
<proteinExistence type="predicted"/>
<name>A0A9N9MLQ6_9CUCU</name>
<dbReference type="InterPro" id="IPR039471">
    <property type="entry name" value="CXorf65-like"/>
</dbReference>
<dbReference type="Pfam" id="PF15874">
    <property type="entry name" value="Il2rg"/>
    <property type="match status" value="1"/>
</dbReference>
<dbReference type="EMBL" id="OU892278">
    <property type="protein sequence ID" value="CAG9765079.1"/>
    <property type="molecule type" value="Genomic_DNA"/>
</dbReference>
<organism evidence="2 3">
    <name type="scientific">Ceutorhynchus assimilis</name>
    <name type="common">cabbage seed weevil</name>
    <dbReference type="NCBI Taxonomy" id="467358"/>
    <lineage>
        <taxon>Eukaryota</taxon>
        <taxon>Metazoa</taxon>
        <taxon>Ecdysozoa</taxon>
        <taxon>Arthropoda</taxon>
        <taxon>Hexapoda</taxon>
        <taxon>Insecta</taxon>
        <taxon>Pterygota</taxon>
        <taxon>Neoptera</taxon>
        <taxon>Endopterygota</taxon>
        <taxon>Coleoptera</taxon>
        <taxon>Polyphaga</taxon>
        <taxon>Cucujiformia</taxon>
        <taxon>Curculionidae</taxon>
        <taxon>Ceutorhynchinae</taxon>
        <taxon>Ceutorhynchus</taxon>
    </lineage>
</organism>
<protein>
    <submittedName>
        <fullName evidence="2">Uncharacterized protein</fullName>
    </submittedName>
</protein>
<keyword evidence="3" id="KW-1185">Reference proteome</keyword>
<evidence type="ECO:0000313" key="3">
    <source>
        <dbReference type="Proteomes" id="UP001152799"/>
    </source>
</evidence>
<sequence>MFCLIKYIGKFIFLPSNCSIEKNLDYEDFQKEDIEEEQTEAAPAPASENKFLLINPDCPIGILRDYISSQLQLQDDQAENFELCTEKATLLDTRNAPPTQQGIDILKNNETYYIVFLPAGLGERPKLLTPLLGHFTSEYLEFMAQQVRKSSSTRLKKKSSLKVASTSNYGLDPLPANSKKSIG</sequence>
<evidence type="ECO:0000313" key="2">
    <source>
        <dbReference type="EMBL" id="CAG9765079.1"/>
    </source>
</evidence>
<feature type="region of interest" description="Disordered" evidence="1">
    <location>
        <begin position="157"/>
        <end position="183"/>
    </location>
</feature>
<accession>A0A9N9MLQ6</accession>
<evidence type="ECO:0000256" key="1">
    <source>
        <dbReference type="SAM" id="MobiDB-lite"/>
    </source>
</evidence>
<reference evidence="2" key="1">
    <citation type="submission" date="2022-01" db="EMBL/GenBank/DDBJ databases">
        <authorList>
            <person name="King R."/>
        </authorList>
    </citation>
    <scope>NUCLEOTIDE SEQUENCE</scope>
</reference>
<gene>
    <name evidence="2" type="ORF">CEUTPL_LOCUS5697</name>
</gene>
<dbReference type="Proteomes" id="UP001152799">
    <property type="component" value="Chromosome 2"/>
</dbReference>
<dbReference type="OrthoDB" id="2506647at2759"/>